<dbReference type="GO" id="GO:0009307">
    <property type="term" value="P:DNA restriction-modification system"/>
    <property type="evidence" value="ECO:0007669"/>
    <property type="project" value="InterPro"/>
</dbReference>
<feature type="domain" description="Restriction endonuclease type IV Mrr" evidence="1">
    <location>
        <begin position="157"/>
        <end position="214"/>
    </location>
</feature>
<dbReference type="GO" id="GO:0015666">
    <property type="term" value="F:restriction endodeoxyribonuclease activity"/>
    <property type="evidence" value="ECO:0007669"/>
    <property type="project" value="TreeGrafter"/>
</dbReference>
<dbReference type="AlphaFoldDB" id="W7YEK1"/>
<protein>
    <submittedName>
        <fullName evidence="3">EcoKMrr</fullName>
    </submittedName>
</protein>
<dbReference type="InterPro" id="IPR052906">
    <property type="entry name" value="Type_IV_Methyl-Rstrct_Enzyme"/>
</dbReference>
<dbReference type="GO" id="GO:0003677">
    <property type="term" value="F:DNA binding"/>
    <property type="evidence" value="ECO:0007669"/>
    <property type="project" value="InterPro"/>
</dbReference>
<accession>W7YEK1</accession>
<dbReference type="InterPro" id="IPR007560">
    <property type="entry name" value="Restrct_endonuc_IV_Mrr"/>
</dbReference>
<dbReference type="InterPro" id="IPR011856">
    <property type="entry name" value="tRNA_endonuc-like_dom_sf"/>
</dbReference>
<dbReference type="EMBL" id="BAMD01000152">
    <property type="protein sequence ID" value="GAF05903.1"/>
    <property type="molecule type" value="Genomic_DNA"/>
</dbReference>
<dbReference type="InterPro" id="IPR025745">
    <property type="entry name" value="Mrr-like_N_dom"/>
</dbReference>
<proteinExistence type="predicted"/>
<keyword evidence="4" id="KW-1185">Reference proteome</keyword>
<dbReference type="PANTHER" id="PTHR30015:SF7">
    <property type="entry name" value="TYPE IV METHYL-DIRECTED RESTRICTION ENZYME ECOKMRR"/>
    <property type="match status" value="1"/>
</dbReference>
<dbReference type="REBASE" id="85646">
    <property type="entry name" value="Cfe21142MrrP"/>
</dbReference>
<feature type="domain" description="Restriction system protein Mrr-like N-terminal" evidence="2">
    <location>
        <begin position="6"/>
        <end position="91"/>
    </location>
</feature>
<organism evidence="3 4">
    <name type="scientific">Saccharicrinis fermentans DSM 9555 = JCM 21142</name>
    <dbReference type="NCBI Taxonomy" id="869213"/>
    <lineage>
        <taxon>Bacteria</taxon>
        <taxon>Pseudomonadati</taxon>
        <taxon>Bacteroidota</taxon>
        <taxon>Bacteroidia</taxon>
        <taxon>Marinilabiliales</taxon>
        <taxon>Marinilabiliaceae</taxon>
        <taxon>Saccharicrinis</taxon>
    </lineage>
</organism>
<evidence type="ECO:0000313" key="4">
    <source>
        <dbReference type="Proteomes" id="UP000019402"/>
    </source>
</evidence>
<dbReference type="Pfam" id="PF04471">
    <property type="entry name" value="Mrr_cat"/>
    <property type="match status" value="1"/>
</dbReference>
<evidence type="ECO:0000313" key="3">
    <source>
        <dbReference type="EMBL" id="GAF05903.1"/>
    </source>
</evidence>
<dbReference type="Gene3D" id="3.40.1350.10">
    <property type="match status" value="1"/>
</dbReference>
<comment type="caution">
    <text evidence="3">The sequence shown here is derived from an EMBL/GenBank/DDBJ whole genome shotgun (WGS) entry which is preliminary data.</text>
</comment>
<evidence type="ECO:0000259" key="2">
    <source>
        <dbReference type="Pfam" id="PF14338"/>
    </source>
</evidence>
<name>W7YEK1_9BACT</name>
<dbReference type="Proteomes" id="UP000019402">
    <property type="component" value="Unassembled WGS sequence"/>
</dbReference>
<evidence type="ECO:0000259" key="1">
    <source>
        <dbReference type="Pfam" id="PF04471"/>
    </source>
</evidence>
<reference evidence="3 4" key="1">
    <citation type="journal article" date="2014" name="Genome Announc.">
        <title>Draft Genome Sequence of Cytophaga fermentans JCM 21142T, a Facultative Anaerobe Isolated from Marine Mud.</title>
        <authorList>
            <person name="Starns D."/>
            <person name="Oshima K."/>
            <person name="Suda W."/>
            <person name="Iino T."/>
            <person name="Yuki M."/>
            <person name="Inoue J."/>
            <person name="Kitamura K."/>
            <person name="Iida T."/>
            <person name="Darby A."/>
            <person name="Hattori M."/>
            <person name="Ohkuma M."/>
        </authorList>
    </citation>
    <scope>NUCLEOTIDE SEQUENCE [LARGE SCALE GENOMIC DNA]</scope>
    <source>
        <strain evidence="3 4">JCM 21142</strain>
    </source>
</reference>
<gene>
    <name evidence="3" type="ORF">JCM21142_124662</name>
</gene>
<dbReference type="STRING" id="869213.GCA_000517085_00402"/>
<sequence length="223" mass="25290">MSVPDYQSIMLPLLQCVADEQIHKFRELIERLSKEFNLSESDRRELLPSGKQALFDNRVGWANTYLKKAGLLQSEKRGFVQITELGLEVLNTNPEKINAAFLRQYDSFNQFVGTNGKDSEESNEQILETDNQTPKEKFEESYQQITRLLIGQLSDQLAKIDPYKFEELVLDLLQAIGYGGNRSEAAQVTKKSADGGIDGIINEDRLGLDKIYIQPNDITIPCL</sequence>
<dbReference type="eggNOG" id="COG1715">
    <property type="taxonomic scope" value="Bacteria"/>
</dbReference>
<dbReference type="Pfam" id="PF14338">
    <property type="entry name" value="Mrr_N"/>
    <property type="match status" value="1"/>
</dbReference>
<dbReference type="PANTHER" id="PTHR30015">
    <property type="entry name" value="MRR RESTRICTION SYSTEM PROTEIN"/>
    <property type="match status" value="1"/>
</dbReference>